<reference evidence="3" key="1">
    <citation type="submission" date="2020-06" db="EMBL/GenBank/DDBJ databases">
        <title>Insight into the genomes of haloalkaliphilic bacilli from Kenyan soda lakes.</title>
        <authorList>
            <person name="Mwirichia R."/>
            <person name="Villamizar G.C."/>
            <person name="Poehlein A."/>
            <person name="Mugweru J."/>
            <person name="Kipnyargis A."/>
            <person name="Kiplimo D."/>
            <person name="Orwa P."/>
            <person name="Daniel R."/>
        </authorList>
    </citation>
    <scope>NUCLEOTIDE SEQUENCE</scope>
    <source>
        <strain evidence="3">B1096_S55</strain>
    </source>
</reference>
<proteinExistence type="predicted"/>
<evidence type="ECO:0000256" key="2">
    <source>
        <dbReference type="SAM" id="Phobius"/>
    </source>
</evidence>
<dbReference type="RefSeq" id="WP_257821215.1">
    <property type="nucleotide sequence ID" value="NZ_JABXYM010000001.1"/>
</dbReference>
<dbReference type="Proteomes" id="UP001057753">
    <property type="component" value="Unassembled WGS sequence"/>
</dbReference>
<name>A0A9Q4B1K7_SALAG</name>
<sequence>MTRKRWETSIFQSFSLKNKGKKIRLIYLLGLLVIGVVLMIIGSLFNKEEAYEPTLMMNETDDERREDVTTFKSDEQSEESLDKEEYEAFYEKELTHALEEIVGVSNVTVMVNTAGTSRQIYQTNDSKKEQLTEETDSEGGSRKVTDSSIDEQVVIVRRGENEEPLLVESQKPDISGVLIVANGVDNIQVKTWVVEAVSRVLDIPSHRVSVMPRKQKEDAS</sequence>
<keyword evidence="2" id="KW-0472">Membrane</keyword>
<keyword evidence="2" id="KW-0812">Transmembrane</keyword>
<keyword evidence="4" id="KW-1185">Reference proteome</keyword>
<accession>A0A9Q4B1K7</accession>
<feature type="transmembrane region" description="Helical" evidence="2">
    <location>
        <begin position="25"/>
        <end position="45"/>
    </location>
</feature>
<dbReference type="EMBL" id="JABXYM010000001">
    <property type="protein sequence ID" value="MCR6096673.1"/>
    <property type="molecule type" value="Genomic_DNA"/>
</dbReference>
<gene>
    <name evidence="3" type="primary">spoIIIAG</name>
    <name evidence="3" type="ORF">HXA33_08900</name>
</gene>
<keyword evidence="2" id="KW-1133">Transmembrane helix</keyword>
<protein>
    <submittedName>
        <fullName evidence="3">Stage III sporulation protein AG</fullName>
    </submittedName>
</protein>
<organism evidence="3 4">
    <name type="scientific">Salipaludibacillus agaradhaerens</name>
    <name type="common">Bacillus agaradhaerens</name>
    <dbReference type="NCBI Taxonomy" id="76935"/>
    <lineage>
        <taxon>Bacteria</taxon>
        <taxon>Bacillati</taxon>
        <taxon>Bacillota</taxon>
        <taxon>Bacilli</taxon>
        <taxon>Bacillales</taxon>
        <taxon>Bacillaceae</taxon>
    </lineage>
</organism>
<dbReference type="NCBIfam" id="TIGR02830">
    <property type="entry name" value="spore_III_AG"/>
    <property type="match status" value="1"/>
</dbReference>
<feature type="region of interest" description="Disordered" evidence="1">
    <location>
        <begin position="57"/>
        <end position="79"/>
    </location>
</feature>
<feature type="compositionally biased region" description="Basic and acidic residues" evidence="1">
    <location>
        <begin position="62"/>
        <end position="75"/>
    </location>
</feature>
<evidence type="ECO:0000313" key="3">
    <source>
        <dbReference type="EMBL" id="MCR6096673.1"/>
    </source>
</evidence>
<evidence type="ECO:0000313" key="4">
    <source>
        <dbReference type="Proteomes" id="UP001057753"/>
    </source>
</evidence>
<dbReference type="AlphaFoldDB" id="A0A9Q4B1K7"/>
<evidence type="ECO:0000256" key="1">
    <source>
        <dbReference type="SAM" id="MobiDB-lite"/>
    </source>
</evidence>
<feature type="region of interest" description="Disordered" evidence="1">
    <location>
        <begin position="121"/>
        <end position="146"/>
    </location>
</feature>
<comment type="caution">
    <text evidence="3">The sequence shown here is derived from an EMBL/GenBank/DDBJ whole genome shotgun (WGS) entry which is preliminary data.</text>
</comment>
<dbReference type="InterPro" id="IPR014195">
    <property type="entry name" value="Spore_III_AG"/>
</dbReference>